<reference evidence="6" key="2">
    <citation type="submission" date="2025-08" db="UniProtKB">
        <authorList>
            <consortium name="Ensembl"/>
        </authorList>
    </citation>
    <scope>IDENTIFICATION</scope>
</reference>
<dbReference type="InterPro" id="IPR001606">
    <property type="entry name" value="ARID_dom"/>
</dbReference>
<reference evidence="6" key="3">
    <citation type="submission" date="2025-09" db="UniProtKB">
        <authorList>
            <consortium name="Ensembl"/>
        </authorList>
    </citation>
    <scope>IDENTIFICATION</scope>
</reference>
<feature type="region of interest" description="Disordered" evidence="4">
    <location>
        <begin position="390"/>
        <end position="501"/>
    </location>
</feature>
<dbReference type="PANTHER" id="PTHR13964:SF25">
    <property type="entry name" value="AT-RICH INTERACTIVE DOMAIN-CONTAINING PROTEIN 5A"/>
    <property type="match status" value="1"/>
</dbReference>
<feature type="compositionally biased region" description="Pro residues" evidence="4">
    <location>
        <begin position="447"/>
        <end position="462"/>
    </location>
</feature>
<feature type="domain" description="ARID" evidence="5">
    <location>
        <begin position="17"/>
        <end position="109"/>
    </location>
</feature>
<dbReference type="Proteomes" id="UP000007635">
    <property type="component" value="Chromosome XIV"/>
</dbReference>
<dbReference type="SUPFAM" id="SSF46774">
    <property type="entry name" value="ARID-like"/>
    <property type="match status" value="1"/>
</dbReference>
<dbReference type="CDD" id="cd16869">
    <property type="entry name" value="ARID_ARID5"/>
    <property type="match status" value="1"/>
</dbReference>
<evidence type="ECO:0000256" key="4">
    <source>
        <dbReference type="SAM" id="MobiDB-lite"/>
    </source>
</evidence>
<evidence type="ECO:0000313" key="6">
    <source>
        <dbReference type="Ensembl" id="ENSGACP00000046299.1"/>
    </source>
</evidence>
<protein>
    <submittedName>
        <fullName evidence="6">AT-rich interaction domain 6</fullName>
    </submittedName>
</protein>
<dbReference type="Pfam" id="PF01388">
    <property type="entry name" value="ARID"/>
    <property type="match status" value="1"/>
</dbReference>
<feature type="region of interest" description="Disordered" evidence="4">
    <location>
        <begin position="238"/>
        <end position="341"/>
    </location>
</feature>
<evidence type="ECO:0000256" key="2">
    <source>
        <dbReference type="ARBA" id="ARBA00023163"/>
    </source>
</evidence>
<dbReference type="Gene3D" id="1.10.150.60">
    <property type="entry name" value="ARID DNA-binding domain"/>
    <property type="match status" value="1"/>
</dbReference>
<sequence length="501" mass="55199">MEQTRIQQEKPKKPVEEMIEDEFLKDLYMFMRKRETPIERIPNLGFKQIDLFVMFKIVKDLGGYYQVTGQQQWKQVYNTLGGNPRSTSAATCTRRHYEKLLLPFECHLTGKQVNLVPRTPPKHFLYANYNKEQDDGQGPRKRRLLSPVFPLTPYYAHQFHPSHAVLPPQMPSSSSVLMPHRPSPPKTLFPFPPSHQSPTDRSQEPLEQLRYLAEQYRTTSGLAEPLNLSVKAPWRDADSVPASSFAPPSSNKSPKFLNKPSPLYTPHRQRAGRDAGSETQRGEAGDASYGHPGKPGEAYVIDLEATSGPSSPSYEGSAATAGTDAGGPGEARDGGPDVRAGLPFSHLLPRISRENGGKMEIEVPLSVFHNWLRQCGSSGAALGFYTANPTFHVDPRPPSSDAEDLRSTRKDTPGREPRPLCGLQAFAFGRCSSPNPSVRGTPTTEGPRPPAPRGTLTPPLPRRPATEPRPRGRGGGRTWVPRPGTVPIPAPPLGLSSPTRK</sequence>
<dbReference type="PANTHER" id="PTHR13964">
    <property type="entry name" value="RBP-RELATED"/>
    <property type="match status" value="1"/>
</dbReference>
<keyword evidence="1" id="KW-0805">Transcription regulation</keyword>
<evidence type="ECO:0000256" key="1">
    <source>
        <dbReference type="ARBA" id="ARBA00023015"/>
    </source>
</evidence>
<dbReference type="SMART" id="SM00501">
    <property type="entry name" value="BRIGHT"/>
    <property type="match status" value="1"/>
</dbReference>
<feature type="compositionally biased region" description="Basic and acidic residues" evidence="4">
    <location>
        <begin position="403"/>
        <end position="418"/>
    </location>
</feature>
<dbReference type="PROSITE" id="PS51011">
    <property type="entry name" value="ARID"/>
    <property type="match status" value="1"/>
</dbReference>
<keyword evidence="2" id="KW-0804">Transcription</keyword>
<dbReference type="InterPro" id="IPR051232">
    <property type="entry name" value="ARID/SWI1_ChromRemod"/>
</dbReference>
<dbReference type="GeneTree" id="ENSGT00940000163584"/>
<evidence type="ECO:0000256" key="3">
    <source>
        <dbReference type="ARBA" id="ARBA00023242"/>
    </source>
</evidence>
<dbReference type="GO" id="GO:0000976">
    <property type="term" value="F:transcription cis-regulatory region binding"/>
    <property type="evidence" value="ECO:0007669"/>
    <property type="project" value="TreeGrafter"/>
</dbReference>
<evidence type="ECO:0000313" key="7">
    <source>
        <dbReference type="Proteomes" id="UP000007635"/>
    </source>
</evidence>
<keyword evidence="3" id="KW-0539">Nucleus</keyword>
<dbReference type="GO" id="GO:0005634">
    <property type="term" value="C:nucleus"/>
    <property type="evidence" value="ECO:0007669"/>
    <property type="project" value="TreeGrafter"/>
</dbReference>
<reference evidence="6 7" key="1">
    <citation type="journal article" date="2021" name="G3 (Bethesda)">
        <title>Improved contiguity of the threespine stickleback genome using long-read sequencing.</title>
        <authorList>
            <person name="Nath S."/>
            <person name="Shaw D.E."/>
            <person name="White M.A."/>
        </authorList>
    </citation>
    <scope>NUCLEOTIDE SEQUENCE [LARGE SCALE GENOMIC DNA]</scope>
    <source>
        <strain evidence="6 7">Lake Benthic</strain>
    </source>
</reference>
<dbReference type="AlphaFoldDB" id="A0AAQ4Q519"/>
<dbReference type="SMART" id="SM01014">
    <property type="entry name" value="ARID"/>
    <property type="match status" value="1"/>
</dbReference>
<feature type="compositionally biased region" description="Low complexity" evidence="4">
    <location>
        <begin position="239"/>
        <end position="256"/>
    </location>
</feature>
<name>A0AAQ4Q519_GASAC</name>
<feature type="compositionally biased region" description="Pro residues" evidence="4">
    <location>
        <begin position="181"/>
        <end position="195"/>
    </location>
</feature>
<feature type="region of interest" description="Disordered" evidence="4">
    <location>
        <begin position="166"/>
        <end position="204"/>
    </location>
</feature>
<accession>A0AAQ4Q519</accession>
<evidence type="ECO:0000259" key="5">
    <source>
        <dbReference type="PROSITE" id="PS51011"/>
    </source>
</evidence>
<proteinExistence type="predicted"/>
<dbReference type="Ensembl" id="ENSGACT00000072560.1">
    <property type="protein sequence ID" value="ENSGACP00000046299.1"/>
    <property type="gene ID" value="ENSGACG00000032637.1"/>
</dbReference>
<dbReference type="GO" id="GO:0006357">
    <property type="term" value="P:regulation of transcription by RNA polymerase II"/>
    <property type="evidence" value="ECO:0007669"/>
    <property type="project" value="TreeGrafter"/>
</dbReference>
<keyword evidence="7" id="KW-1185">Reference proteome</keyword>
<organism evidence="6 7">
    <name type="scientific">Gasterosteus aculeatus aculeatus</name>
    <name type="common">three-spined stickleback</name>
    <dbReference type="NCBI Taxonomy" id="481459"/>
    <lineage>
        <taxon>Eukaryota</taxon>
        <taxon>Metazoa</taxon>
        <taxon>Chordata</taxon>
        <taxon>Craniata</taxon>
        <taxon>Vertebrata</taxon>
        <taxon>Euteleostomi</taxon>
        <taxon>Actinopterygii</taxon>
        <taxon>Neopterygii</taxon>
        <taxon>Teleostei</taxon>
        <taxon>Neoteleostei</taxon>
        <taxon>Acanthomorphata</taxon>
        <taxon>Eupercaria</taxon>
        <taxon>Perciformes</taxon>
        <taxon>Cottioidei</taxon>
        <taxon>Gasterosteales</taxon>
        <taxon>Gasterosteidae</taxon>
        <taxon>Gasterosteus</taxon>
    </lineage>
</organism>
<feature type="compositionally biased region" description="Basic and acidic residues" evidence="4">
    <location>
        <begin position="271"/>
        <end position="284"/>
    </location>
</feature>
<dbReference type="InterPro" id="IPR036431">
    <property type="entry name" value="ARID_dom_sf"/>
</dbReference>